<dbReference type="InterPro" id="IPR002347">
    <property type="entry name" value="SDR_fam"/>
</dbReference>
<evidence type="ECO:0000313" key="2">
    <source>
        <dbReference type="EMBL" id="KAF1032911.1"/>
    </source>
</evidence>
<dbReference type="InterPro" id="IPR036291">
    <property type="entry name" value="NAD(P)-bd_dom_sf"/>
</dbReference>
<dbReference type="PRINTS" id="PR00081">
    <property type="entry name" value="GDHRDH"/>
</dbReference>
<gene>
    <name evidence="2" type="primary">cpnA_8</name>
    <name evidence="2" type="ORF">GAK33_06653</name>
</gene>
<organism evidence="2 3">
    <name type="scientific">Burkholderia lata (strain ATCC 17760 / DSM 23089 / LMG 22485 / NCIMB 9086 / R18194 / 383)</name>
    <dbReference type="NCBI Taxonomy" id="482957"/>
    <lineage>
        <taxon>Bacteria</taxon>
        <taxon>Pseudomonadati</taxon>
        <taxon>Pseudomonadota</taxon>
        <taxon>Betaproteobacteria</taxon>
        <taxon>Burkholderiales</taxon>
        <taxon>Burkholderiaceae</taxon>
        <taxon>Burkholderia</taxon>
        <taxon>Burkholderia cepacia complex</taxon>
    </lineage>
</organism>
<accession>A0A833UWU5</accession>
<evidence type="ECO:0000313" key="3">
    <source>
        <dbReference type="Proteomes" id="UP000467522"/>
    </source>
</evidence>
<name>A0A833UWU5_BURL3</name>
<dbReference type="SUPFAM" id="SSF51735">
    <property type="entry name" value="NAD(P)-binding Rossmann-fold domains"/>
    <property type="match status" value="1"/>
</dbReference>
<dbReference type="Proteomes" id="UP000467522">
    <property type="component" value="Unassembled WGS sequence"/>
</dbReference>
<dbReference type="RefSeq" id="WP_278650547.1">
    <property type="nucleotide sequence ID" value="NZ_WNDV01000033.1"/>
</dbReference>
<dbReference type="CDD" id="cd05233">
    <property type="entry name" value="SDR_c"/>
    <property type="match status" value="1"/>
</dbReference>
<dbReference type="PANTHER" id="PTHR42879:SF2">
    <property type="entry name" value="3-OXOACYL-[ACYL-CARRIER-PROTEIN] REDUCTASE FABG"/>
    <property type="match status" value="1"/>
</dbReference>
<dbReference type="PRINTS" id="PR00080">
    <property type="entry name" value="SDRFAMILY"/>
</dbReference>
<protein>
    <submittedName>
        <fullName evidence="2">Cyclopentanol dehydrogenase</fullName>
    </submittedName>
</protein>
<dbReference type="PANTHER" id="PTHR42879">
    <property type="entry name" value="3-OXOACYL-(ACYL-CARRIER-PROTEIN) REDUCTASE"/>
    <property type="match status" value="1"/>
</dbReference>
<proteinExistence type="inferred from homology"/>
<evidence type="ECO:0000256" key="1">
    <source>
        <dbReference type="ARBA" id="ARBA00006484"/>
    </source>
</evidence>
<sequence>MKEVVIVTGSSQGVGKGIASVYLREGAIVVGCDRRPPHESLAGHDNFSHVDVDLTQDDAAAHVIAACIERHGRLDSLVNNAGLGNAKPFEQTSPEDYQRYYDINVGSLLALCGSALPHLKASRGSIVNIASAFGLVGVAQAAAYVPTKYAVVGMTRMLATEFGCHGIRVNAVAPGLVRSPGTEQRIASNPWWHKMMIEGAPLGRVGEPEEIGHACRFLSSPQASFITGVVLPVDGGWSIAKFLPDPSAG</sequence>
<dbReference type="AlphaFoldDB" id="A0A833UWU5"/>
<dbReference type="InterPro" id="IPR050259">
    <property type="entry name" value="SDR"/>
</dbReference>
<dbReference type="FunFam" id="3.40.50.720:FF:000084">
    <property type="entry name" value="Short-chain dehydrogenase reductase"/>
    <property type="match status" value="1"/>
</dbReference>
<comment type="similarity">
    <text evidence="1">Belongs to the short-chain dehydrogenases/reductases (SDR) family.</text>
</comment>
<dbReference type="EMBL" id="WNDV01000033">
    <property type="protein sequence ID" value="KAF1032911.1"/>
    <property type="molecule type" value="Genomic_DNA"/>
</dbReference>
<comment type="caution">
    <text evidence="2">The sequence shown here is derived from an EMBL/GenBank/DDBJ whole genome shotgun (WGS) entry which is preliminary data.</text>
</comment>
<dbReference type="Gene3D" id="3.40.50.720">
    <property type="entry name" value="NAD(P)-binding Rossmann-like Domain"/>
    <property type="match status" value="1"/>
</dbReference>
<dbReference type="Pfam" id="PF13561">
    <property type="entry name" value="adh_short_C2"/>
    <property type="match status" value="1"/>
</dbReference>
<reference evidence="3" key="1">
    <citation type="journal article" date="2020" name="MBio">
        <title>Horizontal gene transfer to a defensive symbiont with a reduced genome amongst a multipartite beetle microbiome.</title>
        <authorList>
            <person name="Waterworth S.C."/>
            <person name="Florez L.V."/>
            <person name="Rees E.R."/>
            <person name="Hertweck C."/>
            <person name="Kaltenpoth M."/>
            <person name="Kwan J.C."/>
        </authorList>
    </citation>
    <scope>NUCLEOTIDE SEQUENCE [LARGE SCALE GENOMIC DNA]</scope>
</reference>